<dbReference type="InterPro" id="IPR005467">
    <property type="entry name" value="His_kinase_dom"/>
</dbReference>
<comment type="caution">
    <text evidence="17">The sequence shown here is derived from an EMBL/GenBank/DDBJ whole genome shotgun (WGS) entry which is preliminary data.</text>
</comment>
<dbReference type="FunFam" id="2.60.40.10:FF:000791">
    <property type="entry name" value="Two-component system sensor histidine kinase/response regulator"/>
    <property type="match status" value="1"/>
</dbReference>
<dbReference type="InterPro" id="IPR015943">
    <property type="entry name" value="WD40/YVTN_repeat-like_dom_sf"/>
</dbReference>
<dbReference type="PANTHER" id="PTHR43547:SF2">
    <property type="entry name" value="HYBRID SIGNAL TRANSDUCTION HISTIDINE KINASE C"/>
    <property type="match status" value="1"/>
</dbReference>
<keyword evidence="5" id="KW-0547">Nucleotide-binding</keyword>
<evidence type="ECO:0000256" key="4">
    <source>
        <dbReference type="ARBA" id="ARBA00022679"/>
    </source>
</evidence>
<dbReference type="PROSITE" id="PS50109">
    <property type="entry name" value="HIS_KIN"/>
    <property type="match status" value="1"/>
</dbReference>
<evidence type="ECO:0000256" key="3">
    <source>
        <dbReference type="ARBA" id="ARBA00022553"/>
    </source>
</evidence>
<keyword evidence="13" id="KW-0812">Transmembrane</keyword>
<keyword evidence="13" id="KW-0472">Membrane</keyword>
<keyword evidence="13" id="KW-1133">Transmembrane helix</keyword>
<dbReference type="FunFam" id="1.10.287.130:FF:000045">
    <property type="entry name" value="Two-component system sensor histidine kinase/response regulator"/>
    <property type="match status" value="1"/>
</dbReference>
<dbReference type="InterPro" id="IPR013783">
    <property type="entry name" value="Ig-like_fold"/>
</dbReference>
<dbReference type="InterPro" id="IPR011110">
    <property type="entry name" value="Reg_prop"/>
</dbReference>
<dbReference type="Gene3D" id="3.30.565.10">
    <property type="entry name" value="Histidine kinase-like ATPase, C-terminal domain"/>
    <property type="match status" value="1"/>
</dbReference>
<evidence type="ECO:0000313" key="18">
    <source>
        <dbReference type="Proteomes" id="UP000239590"/>
    </source>
</evidence>
<keyword evidence="3 12" id="KW-0597">Phosphoprotein</keyword>
<dbReference type="InterPro" id="IPR036097">
    <property type="entry name" value="HisK_dim/P_sf"/>
</dbReference>
<name>A0A2S7IPB2_9BACT</name>
<evidence type="ECO:0000256" key="12">
    <source>
        <dbReference type="PROSITE-ProRule" id="PRU00169"/>
    </source>
</evidence>
<evidence type="ECO:0000256" key="10">
    <source>
        <dbReference type="ARBA" id="ARBA00023125"/>
    </source>
</evidence>
<evidence type="ECO:0000313" key="17">
    <source>
        <dbReference type="EMBL" id="PQA59563.1"/>
    </source>
</evidence>
<dbReference type="EMBL" id="PTRA01000001">
    <property type="protein sequence ID" value="PQA59563.1"/>
    <property type="molecule type" value="Genomic_DNA"/>
</dbReference>
<keyword evidence="18" id="KW-1185">Reference proteome</keyword>
<reference evidence="18" key="1">
    <citation type="submission" date="2018-02" db="EMBL/GenBank/DDBJ databases">
        <title>Genome sequencing of Solimonas sp. HR-BB.</title>
        <authorList>
            <person name="Lee Y."/>
            <person name="Jeon C.O."/>
        </authorList>
    </citation>
    <scope>NUCLEOTIDE SEQUENCE [LARGE SCALE GENOMIC DNA]</scope>
    <source>
        <strain evidence="18">HR-U</strain>
    </source>
</reference>
<dbReference type="InterPro" id="IPR011123">
    <property type="entry name" value="Y_Y_Y"/>
</dbReference>
<dbReference type="PRINTS" id="PR00344">
    <property type="entry name" value="BCTRLSENSOR"/>
</dbReference>
<dbReference type="SMART" id="SM00342">
    <property type="entry name" value="HTH_ARAC"/>
    <property type="match status" value="1"/>
</dbReference>
<dbReference type="Pfam" id="PF12833">
    <property type="entry name" value="HTH_18"/>
    <property type="match status" value="1"/>
</dbReference>
<dbReference type="Gene3D" id="1.10.10.60">
    <property type="entry name" value="Homeodomain-like"/>
    <property type="match status" value="2"/>
</dbReference>
<organism evidence="17 18">
    <name type="scientific">Siphonobacter curvatus</name>
    <dbReference type="NCBI Taxonomy" id="2094562"/>
    <lineage>
        <taxon>Bacteria</taxon>
        <taxon>Pseudomonadati</taxon>
        <taxon>Bacteroidota</taxon>
        <taxon>Cytophagia</taxon>
        <taxon>Cytophagales</taxon>
        <taxon>Cytophagaceae</taxon>
        <taxon>Siphonobacter</taxon>
    </lineage>
</organism>
<dbReference type="SMART" id="SM00448">
    <property type="entry name" value="REC"/>
    <property type="match status" value="1"/>
</dbReference>
<dbReference type="PANTHER" id="PTHR43547">
    <property type="entry name" value="TWO-COMPONENT HISTIDINE KINASE"/>
    <property type="match status" value="1"/>
</dbReference>
<dbReference type="GO" id="GO:0043565">
    <property type="term" value="F:sequence-specific DNA binding"/>
    <property type="evidence" value="ECO:0007669"/>
    <property type="project" value="InterPro"/>
</dbReference>
<evidence type="ECO:0000256" key="9">
    <source>
        <dbReference type="ARBA" id="ARBA00023015"/>
    </source>
</evidence>
<dbReference type="Gene3D" id="1.10.287.130">
    <property type="match status" value="1"/>
</dbReference>
<feature type="domain" description="Histidine kinase" evidence="15">
    <location>
        <begin position="867"/>
        <end position="1090"/>
    </location>
</feature>
<dbReference type="Pfam" id="PF00512">
    <property type="entry name" value="HisKA"/>
    <property type="match status" value="1"/>
</dbReference>
<dbReference type="Gene3D" id="3.40.50.2300">
    <property type="match status" value="1"/>
</dbReference>
<evidence type="ECO:0000259" key="14">
    <source>
        <dbReference type="PROSITE" id="PS01124"/>
    </source>
</evidence>
<dbReference type="Pfam" id="PF07495">
    <property type="entry name" value="Y_Y_Y"/>
    <property type="match status" value="1"/>
</dbReference>
<dbReference type="InterPro" id="IPR003661">
    <property type="entry name" value="HisK_dim/P_dom"/>
</dbReference>
<evidence type="ECO:0000256" key="13">
    <source>
        <dbReference type="SAM" id="Phobius"/>
    </source>
</evidence>
<evidence type="ECO:0000256" key="6">
    <source>
        <dbReference type="ARBA" id="ARBA00022777"/>
    </source>
</evidence>
<dbReference type="CDD" id="cd17574">
    <property type="entry name" value="REC_OmpR"/>
    <property type="match status" value="1"/>
</dbReference>
<keyword evidence="9" id="KW-0805">Transcription regulation</keyword>
<dbReference type="InterPro" id="IPR018060">
    <property type="entry name" value="HTH_AraC"/>
</dbReference>
<accession>A0A2S7IPB2</accession>
<keyword evidence="11" id="KW-0804">Transcription</keyword>
<dbReference type="Gene3D" id="2.130.10.10">
    <property type="entry name" value="YVTN repeat-like/Quinoprotein amine dehydrogenase"/>
    <property type="match status" value="3"/>
</dbReference>
<feature type="domain" description="HTH araC/xylS-type" evidence="14">
    <location>
        <begin position="1274"/>
        <end position="1373"/>
    </location>
</feature>
<dbReference type="CDD" id="cd16922">
    <property type="entry name" value="HATPase_EvgS-ArcB-TorS-like"/>
    <property type="match status" value="1"/>
</dbReference>
<dbReference type="InterPro" id="IPR004358">
    <property type="entry name" value="Sig_transdc_His_kin-like_C"/>
</dbReference>
<dbReference type="EC" id="2.7.13.3" evidence="2"/>
<dbReference type="InterPro" id="IPR018062">
    <property type="entry name" value="HTH_AraC-typ_CS"/>
</dbReference>
<feature type="modified residue" description="4-aspartylphosphate" evidence="12">
    <location>
        <position position="1175"/>
    </location>
</feature>
<sequence>MKLFVRTFLLFTLAILNTAGLLAQKLPLGFKSYSNKDGLSSSTIYSLCKDHFGFLWLATEDGLNRFDGTNFKIYRHDAEKNKGLKVNHITALFESANGDLWIGTNGGSLSYYDRLSDSIIPFEEVGDKRKIQPAITHITADHTGNLWVTSYGALYIIDPTTKKLITQKPYQKILKNFEGQTSLYAFEDRSHQLWLGTDKGLWLYDKNYNLIRHYSHEEHNPRSLTHNYISAIVQDSRNAIWVSTNNGLSKLESNGNSFKNFSYATGKNSISSNAIYAMVADDSDKLWLGTDEGLDVLDLTTENIVSYGPDSRDPHSLSSRSIRSILVDDKGICWVGTYQGGLNKYDKSQSHFKLKQSNAFDPYGLKSATVTSFAEYQNSVFIGTDGGGLHEYLPQKDLFRQIQLPDDRKNNRHDLSILALEMGRNQQLWIGTYLNGLFCYQPGSKHYVRFKKGEGEKDLNSNDIFCLKEDRHGNLWIGTNGGGINILNLKTNTIEKLVTQSDYTDDRTKPSNNYIRSFEEDKYGRIWAGTFGGGISVYDPKTKMFTFYNKKNSGLPSNYILSIKEDAKGTIWVGTNGNGLAYLRPQSKQFQTLSESDGLINGVVLKIIEMPTGELWLSTNKGLSCFNPVTKRFKNYTHHHGLQGGAFVLGSGLQLSTGELYFGGQSGFNHFKRSDIKINSHIPEVVLTELKIDNQAVVPSPNGPLEQSLLTASEIRLAYKQNFSINFEALNFTVPEYNQYKYKLEGVDNQWIDAGKEHSAYYTNLSPGEYTFQVIASNNDGLWNNQGTSVRIKVAPPFWQTIYAYIFYVFVIFGILYLIRRRSINNLKQKFAIQQERLRASQLLEQQRKEAEYSREFDRMKIKFLTNLSHEFRTPISLIVGPAEKLLKQNFDESVANQLNLINRNARRLSNLVNQLLDFRKLEEQELKLHLKNGQIVAFLKDVVQSFNDLAIRKNIILSFSTEMEEEILYFDENKVERILFNLLSNAFKFTPEKGSIRVNLEACPEESTAEVACIGVSVKDSGIGIPLEAQSRIFESFFQHDTGPAILNQGTGIGLSIVKEFVKMHDGQINVESAVGLGSKFTFRLRLKREESPEVLEVTETIVPVTHPLADLPAVEVSAKNADQPLVLIVEDDEDFRFYIKENLKTFYRLYEATNGKEAWQRILFHHPDIIVCDINMPEMNGLELTRKLRADKRTKHIPIILLTAAVEENGPLSGLESGATDYITKPFDFAVLQAKMNSLIALNRVFKDTYTKQVVITAPNPEIVPERERFLERVLAYVHDNLANPQLSVETLSSHLSMSRASLYNRLLEFTGMTPVEYIRSIKLERAALLLHKSDMNIAEVAYEIGFANPNYFTKVFKAQFNMTPSEYIQKARTKAENPV</sequence>
<dbReference type="Pfam" id="PF02518">
    <property type="entry name" value="HATPase_c"/>
    <property type="match status" value="1"/>
</dbReference>
<dbReference type="InterPro" id="IPR001789">
    <property type="entry name" value="Sig_transdc_resp-reg_receiver"/>
</dbReference>
<dbReference type="InterPro" id="IPR009057">
    <property type="entry name" value="Homeodomain-like_sf"/>
</dbReference>
<dbReference type="SUPFAM" id="SSF47384">
    <property type="entry name" value="Homodimeric domain of signal transducing histidine kinase"/>
    <property type="match status" value="1"/>
</dbReference>
<evidence type="ECO:0000256" key="2">
    <source>
        <dbReference type="ARBA" id="ARBA00012438"/>
    </source>
</evidence>
<dbReference type="Proteomes" id="UP000239590">
    <property type="component" value="Unassembled WGS sequence"/>
</dbReference>
<dbReference type="PROSITE" id="PS01124">
    <property type="entry name" value="HTH_ARAC_FAMILY_2"/>
    <property type="match status" value="1"/>
</dbReference>
<keyword evidence="10" id="KW-0238">DNA-binding</keyword>
<dbReference type="InterPro" id="IPR011047">
    <property type="entry name" value="Quinoprotein_ADH-like_sf"/>
</dbReference>
<dbReference type="SUPFAM" id="SSF63829">
    <property type="entry name" value="Calcium-dependent phosphotriesterase"/>
    <property type="match status" value="1"/>
</dbReference>
<dbReference type="Gene3D" id="2.60.40.10">
    <property type="entry name" value="Immunoglobulins"/>
    <property type="match status" value="1"/>
</dbReference>
<dbReference type="PROSITE" id="PS00041">
    <property type="entry name" value="HTH_ARAC_FAMILY_1"/>
    <property type="match status" value="1"/>
</dbReference>
<dbReference type="InterPro" id="IPR003594">
    <property type="entry name" value="HATPase_dom"/>
</dbReference>
<dbReference type="SMART" id="SM00388">
    <property type="entry name" value="HisKA"/>
    <property type="match status" value="1"/>
</dbReference>
<evidence type="ECO:0000259" key="16">
    <source>
        <dbReference type="PROSITE" id="PS50110"/>
    </source>
</evidence>
<protein>
    <recommendedName>
        <fullName evidence="2">histidine kinase</fullName>
        <ecNumber evidence="2">2.7.13.3</ecNumber>
    </recommendedName>
</protein>
<keyword evidence="7" id="KW-0067">ATP-binding</keyword>
<dbReference type="InterPro" id="IPR011006">
    <property type="entry name" value="CheY-like_superfamily"/>
</dbReference>
<gene>
    <name evidence="17" type="ORF">C5O19_07940</name>
</gene>
<dbReference type="CDD" id="cd00082">
    <property type="entry name" value="HisKA"/>
    <property type="match status" value="1"/>
</dbReference>
<evidence type="ECO:0000256" key="1">
    <source>
        <dbReference type="ARBA" id="ARBA00000085"/>
    </source>
</evidence>
<proteinExistence type="predicted"/>
<dbReference type="SMART" id="SM00387">
    <property type="entry name" value="HATPase_c"/>
    <property type="match status" value="1"/>
</dbReference>
<dbReference type="OrthoDB" id="9797097at2"/>
<evidence type="ECO:0000256" key="5">
    <source>
        <dbReference type="ARBA" id="ARBA00022741"/>
    </source>
</evidence>
<dbReference type="GO" id="GO:0005524">
    <property type="term" value="F:ATP binding"/>
    <property type="evidence" value="ECO:0007669"/>
    <property type="project" value="UniProtKB-KW"/>
</dbReference>
<comment type="catalytic activity">
    <reaction evidence="1">
        <text>ATP + protein L-histidine = ADP + protein N-phospho-L-histidine.</text>
        <dbReference type="EC" id="2.7.13.3"/>
    </reaction>
</comment>
<keyword evidence="8" id="KW-0902">Two-component regulatory system</keyword>
<evidence type="ECO:0000256" key="8">
    <source>
        <dbReference type="ARBA" id="ARBA00023012"/>
    </source>
</evidence>
<dbReference type="SUPFAM" id="SSF55874">
    <property type="entry name" value="ATPase domain of HSP90 chaperone/DNA topoisomerase II/histidine kinase"/>
    <property type="match status" value="1"/>
</dbReference>
<dbReference type="FunFam" id="3.30.565.10:FF:000037">
    <property type="entry name" value="Hybrid sensor histidine kinase/response regulator"/>
    <property type="match status" value="1"/>
</dbReference>
<dbReference type="InterPro" id="IPR036890">
    <property type="entry name" value="HATPase_C_sf"/>
</dbReference>
<dbReference type="SUPFAM" id="SSF50998">
    <property type="entry name" value="Quinoprotein alcohol dehydrogenase-like"/>
    <property type="match status" value="1"/>
</dbReference>
<feature type="domain" description="Response regulatory" evidence="16">
    <location>
        <begin position="1127"/>
        <end position="1242"/>
    </location>
</feature>
<dbReference type="Pfam" id="PF07494">
    <property type="entry name" value="Reg_prop"/>
    <property type="match status" value="7"/>
</dbReference>
<keyword evidence="6" id="KW-0418">Kinase</keyword>
<evidence type="ECO:0000256" key="11">
    <source>
        <dbReference type="ARBA" id="ARBA00023163"/>
    </source>
</evidence>
<dbReference type="SUPFAM" id="SSF46689">
    <property type="entry name" value="Homeodomain-like"/>
    <property type="match status" value="1"/>
</dbReference>
<feature type="transmembrane region" description="Helical" evidence="13">
    <location>
        <begin position="798"/>
        <end position="819"/>
    </location>
</feature>
<dbReference type="GO" id="GO:0000155">
    <property type="term" value="F:phosphorelay sensor kinase activity"/>
    <property type="evidence" value="ECO:0007669"/>
    <property type="project" value="InterPro"/>
</dbReference>
<dbReference type="Pfam" id="PF00072">
    <property type="entry name" value="Response_reg"/>
    <property type="match status" value="1"/>
</dbReference>
<dbReference type="RefSeq" id="WP_104711156.1">
    <property type="nucleotide sequence ID" value="NZ_PTRA01000001.1"/>
</dbReference>
<keyword evidence="4" id="KW-0808">Transferase</keyword>
<dbReference type="PROSITE" id="PS50110">
    <property type="entry name" value="RESPONSE_REGULATORY"/>
    <property type="match status" value="1"/>
</dbReference>
<evidence type="ECO:0000256" key="7">
    <source>
        <dbReference type="ARBA" id="ARBA00022840"/>
    </source>
</evidence>
<dbReference type="SUPFAM" id="SSF52172">
    <property type="entry name" value="CheY-like"/>
    <property type="match status" value="1"/>
</dbReference>
<evidence type="ECO:0000259" key="15">
    <source>
        <dbReference type="PROSITE" id="PS50109"/>
    </source>
</evidence>
<dbReference type="GO" id="GO:0003700">
    <property type="term" value="F:DNA-binding transcription factor activity"/>
    <property type="evidence" value="ECO:0007669"/>
    <property type="project" value="InterPro"/>
</dbReference>